<keyword evidence="2" id="KW-0813">Transport</keyword>
<keyword evidence="6 7" id="KW-0472">Membrane</keyword>
<dbReference type="Gene3D" id="1.10.3720.10">
    <property type="entry name" value="MetI-like"/>
    <property type="match status" value="2"/>
</dbReference>
<reference evidence="8 9" key="1">
    <citation type="submission" date="2019-04" db="EMBL/GenBank/DDBJ databases">
        <title>Taxonomy of novel Haliea sp. from mangrove soil of West Coast of India.</title>
        <authorList>
            <person name="Verma A."/>
            <person name="Kumar P."/>
            <person name="Krishnamurthi S."/>
        </authorList>
    </citation>
    <scope>NUCLEOTIDE SEQUENCE [LARGE SCALE GENOMIC DNA]</scope>
    <source>
        <strain evidence="8 9">SAOS-164</strain>
    </source>
</reference>
<protein>
    <recommendedName>
        <fullName evidence="10">ABC transporter permease</fullName>
    </recommendedName>
</protein>
<sequence length="479" mass="52708">MLFAALALVSLPFLDIELHRPDPWQELGRIGLGLLQPRWDDAASLAQAVLYTLAFAFCAVTLAVAAGGVLALFYHRWPVRVACAATRAVHELFWGLLFMQFFGLSALTGVLAIALPFSGIFARVFADIFAEQSTLPRQVIAPGRVSLSALCYTTLAQAWPQLTSYLRYRFECALRSSAILGFIGLPTVGFHLESAFRQGDYAEAACLLWVFYVMIATLRWWLDRRLIPLYCLIAFFVLPPSPPVSVSLLGEFVTRDIWPLALREGDYIGALAWYAQEVTRVVLPAAAYTVMLSLVALAAAGVVVLFLFPIASRVCVGRLAIAGHALLVFVRSTPELLLAFVFLLLVGPSALPAILALAIHNGGLVSYLTAREADRLPLRADHAHGINLWAYELVPRLFPRMFALLLYRWEVMMRESAILGILGVATLGFYVDSAFAQFRMDRAFLLIAATALLNIAADAVSQRVNRGLRFEADALARDC</sequence>
<evidence type="ECO:0000313" key="8">
    <source>
        <dbReference type="EMBL" id="TGD70842.1"/>
    </source>
</evidence>
<feature type="transmembrane region" description="Helical" evidence="7">
    <location>
        <begin position="201"/>
        <end position="222"/>
    </location>
</feature>
<organism evidence="8 9">
    <name type="scientific">Mangrovimicrobium sediminis</name>
    <dbReference type="NCBI Taxonomy" id="2562682"/>
    <lineage>
        <taxon>Bacteria</taxon>
        <taxon>Pseudomonadati</taxon>
        <taxon>Pseudomonadota</taxon>
        <taxon>Gammaproteobacteria</taxon>
        <taxon>Cellvibrionales</taxon>
        <taxon>Halieaceae</taxon>
        <taxon>Mangrovimicrobium</taxon>
    </lineage>
</organism>
<proteinExistence type="predicted"/>
<accession>A0A4Z0LU71</accession>
<dbReference type="PANTHER" id="PTHR30043">
    <property type="entry name" value="PHOSPHONATES TRANSPORT SYSTEM PERMEASE PROTEIN"/>
    <property type="match status" value="1"/>
</dbReference>
<feature type="transmembrane region" description="Helical" evidence="7">
    <location>
        <begin position="443"/>
        <end position="460"/>
    </location>
</feature>
<feature type="transmembrane region" description="Helical" evidence="7">
    <location>
        <begin position="229"/>
        <end position="250"/>
    </location>
</feature>
<evidence type="ECO:0000256" key="4">
    <source>
        <dbReference type="ARBA" id="ARBA00022692"/>
    </source>
</evidence>
<evidence type="ECO:0000256" key="3">
    <source>
        <dbReference type="ARBA" id="ARBA00022475"/>
    </source>
</evidence>
<comment type="subcellular location">
    <subcellularLocation>
        <location evidence="1">Cell membrane</location>
        <topology evidence="1">Multi-pass membrane protein</topology>
    </subcellularLocation>
</comment>
<dbReference type="PANTHER" id="PTHR30043:SF1">
    <property type="entry name" value="ABC TRANSPORT SYSTEM PERMEASE PROTEIN P69"/>
    <property type="match status" value="1"/>
</dbReference>
<evidence type="ECO:0000256" key="7">
    <source>
        <dbReference type="SAM" id="Phobius"/>
    </source>
</evidence>
<feature type="transmembrane region" description="Helical" evidence="7">
    <location>
        <begin position="45"/>
        <end position="73"/>
    </location>
</feature>
<gene>
    <name evidence="8" type="ORF">E4634_20675</name>
</gene>
<name>A0A4Z0LU71_9GAMM</name>
<keyword evidence="4 7" id="KW-0812">Transmembrane</keyword>
<evidence type="ECO:0000256" key="1">
    <source>
        <dbReference type="ARBA" id="ARBA00004651"/>
    </source>
</evidence>
<dbReference type="EMBL" id="SRLE01000018">
    <property type="protein sequence ID" value="TGD70842.1"/>
    <property type="molecule type" value="Genomic_DNA"/>
</dbReference>
<feature type="transmembrane region" description="Helical" evidence="7">
    <location>
        <begin position="411"/>
        <end position="431"/>
    </location>
</feature>
<evidence type="ECO:0008006" key="10">
    <source>
        <dbReference type="Google" id="ProtNLM"/>
    </source>
</evidence>
<evidence type="ECO:0000256" key="2">
    <source>
        <dbReference type="ARBA" id="ARBA00022448"/>
    </source>
</evidence>
<comment type="caution">
    <text evidence="8">The sequence shown here is derived from an EMBL/GenBank/DDBJ whole genome shotgun (WGS) entry which is preliminary data.</text>
</comment>
<evidence type="ECO:0000256" key="5">
    <source>
        <dbReference type="ARBA" id="ARBA00022989"/>
    </source>
</evidence>
<feature type="transmembrane region" description="Helical" evidence="7">
    <location>
        <begin position="337"/>
        <end position="359"/>
    </location>
</feature>
<feature type="transmembrane region" description="Helical" evidence="7">
    <location>
        <begin position="93"/>
        <end position="121"/>
    </location>
</feature>
<keyword evidence="5 7" id="KW-1133">Transmembrane helix</keyword>
<dbReference type="OrthoDB" id="7808588at2"/>
<evidence type="ECO:0000313" key="9">
    <source>
        <dbReference type="Proteomes" id="UP000298050"/>
    </source>
</evidence>
<keyword evidence="9" id="KW-1185">Reference proteome</keyword>
<evidence type="ECO:0000256" key="6">
    <source>
        <dbReference type="ARBA" id="ARBA00023136"/>
    </source>
</evidence>
<dbReference type="AlphaFoldDB" id="A0A4Z0LU71"/>
<dbReference type="InterPro" id="IPR035906">
    <property type="entry name" value="MetI-like_sf"/>
</dbReference>
<dbReference type="Proteomes" id="UP000298050">
    <property type="component" value="Unassembled WGS sequence"/>
</dbReference>
<feature type="transmembrane region" description="Helical" evidence="7">
    <location>
        <begin position="285"/>
        <end position="308"/>
    </location>
</feature>
<dbReference type="SUPFAM" id="SSF161098">
    <property type="entry name" value="MetI-like"/>
    <property type="match status" value="2"/>
</dbReference>
<keyword evidence="3" id="KW-1003">Cell membrane</keyword>
<dbReference type="GO" id="GO:0005886">
    <property type="term" value="C:plasma membrane"/>
    <property type="evidence" value="ECO:0007669"/>
    <property type="project" value="UniProtKB-SubCell"/>
</dbReference>
<feature type="transmembrane region" description="Helical" evidence="7">
    <location>
        <begin position="315"/>
        <end position="331"/>
    </location>
</feature>